<feature type="region of interest" description="Disordered" evidence="10">
    <location>
        <begin position="1"/>
        <end position="137"/>
    </location>
</feature>
<feature type="domain" description="Chitin synthase 4-like" evidence="12">
    <location>
        <begin position="380"/>
        <end position="466"/>
    </location>
</feature>
<feature type="compositionally biased region" description="Pro residues" evidence="10">
    <location>
        <begin position="1"/>
        <end position="10"/>
    </location>
</feature>
<evidence type="ECO:0000256" key="3">
    <source>
        <dbReference type="ARBA" id="ARBA00022475"/>
    </source>
</evidence>
<dbReference type="GO" id="GO:0005886">
    <property type="term" value="C:plasma membrane"/>
    <property type="evidence" value="ECO:0007669"/>
    <property type="project" value="UniProtKB-SubCell"/>
</dbReference>
<keyword evidence="5" id="KW-0808">Transferase</keyword>
<name>A0AAD7UUN5_9FUNG</name>
<dbReference type="PANTHER" id="PTHR22914">
    <property type="entry name" value="CHITIN SYNTHASE"/>
    <property type="match status" value="1"/>
</dbReference>
<evidence type="ECO:0000256" key="1">
    <source>
        <dbReference type="ARBA" id="ARBA00004651"/>
    </source>
</evidence>
<dbReference type="GO" id="GO:0006031">
    <property type="term" value="P:chitin biosynthetic process"/>
    <property type="evidence" value="ECO:0007669"/>
    <property type="project" value="TreeGrafter"/>
</dbReference>
<evidence type="ECO:0000256" key="11">
    <source>
        <dbReference type="SAM" id="Phobius"/>
    </source>
</evidence>
<accession>A0AAD7UUN5</accession>
<feature type="region of interest" description="Disordered" evidence="10">
    <location>
        <begin position="563"/>
        <end position="589"/>
    </location>
</feature>
<dbReference type="Gene3D" id="3.90.550.10">
    <property type="entry name" value="Spore Coat Polysaccharide Biosynthesis Protein SpsA, Chain A"/>
    <property type="match status" value="1"/>
</dbReference>
<keyword evidence="4" id="KW-0328">Glycosyltransferase</keyword>
<keyword evidence="7 11" id="KW-1133">Transmembrane helix</keyword>
<feature type="compositionally biased region" description="Polar residues" evidence="10">
    <location>
        <begin position="563"/>
        <end position="575"/>
    </location>
</feature>
<dbReference type="Proteomes" id="UP001234581">
    <property type="component" value="Unassembled WGS sequence"/>
</dbReference>
<feature type="compositionally biased region" description="Basic and acidic residues" evidence="10">
    <location>
        <begin position="65"/>
        <end position="76"/>
    </location>
</feature>
<evidence type="ECO:0000256" key="4">
    <source>
        <dbReference type="ARBA" id="ARBA00022676"/>
    </source>
</evidence>
<sequence length="1309" mass="145693">MDSSSPPPRPQSYQPTLSLPQHPTENDDDQPSTVVGVHGDGGVGDDAPAAAASSSSRPKRQKSLVRPERERIDEHHRQYHYRHLASATSTRDRIEPSTTGSRPSRSTPKRYTSSRGIDPNAPVRRGQSILGRNEKRAEQDDVVASAIDLSMSKSKRKRCGCSNLWMTYCRIITCCIPGPLLQLAGIPKGQAQMAWREKIGLLSFIACVMGFVGFLTFGFTQTVCPTPPMTVQGGAVSPGYLIIRGWAYMLANWNAHPPIPGQTSDPTNILYAPIDAGGMDASFLFQERRPAVCENVFPPKQPASSSWASLGVTQQTPTTPEVYFPCQMFNPNDTSTKSLATSTSASPCHLSNTARTALQQFQTQGIPKADGSGFDKIARVYYTWESINSTDFLMVYNGDVLNLKLLELLSSTQYDIKPDSLISQILNNRAAFGGRDMTRYISTSRRQGMNWEQEAKCLATLIKVGSIDTLSIGCMASEIVLYLSLVVILGVILARFSLAVIFGWCLSWRLGNFKEERSYTARMQREAELERWTQDIHTAAPLGNRPSAPVPPQMRKRSLLPQTSRFTQPLPNSTRFDAERPPTPIWKTPSSTLEDYTVRRFSQYQLSPSPSPSSRHLPALNGNNITLPGSTFRRSSISSSEAHSNSGGATLIPTPTCPYPLSPHALPQPPQDYMPFNYPLAHTICLVTCYSEGMDGVRTTLDSIATSDYPNSHKLILVVCDGLITGHGESMSTPDVCVAMMRDFLVPPDQVEAGDYIAIADGSKRNNMAKVYAGFYKYDDETVDPAHQQRVPMITVVKCGTPAEADEKKPGNRGKRDSQIILMQFMQKVLFDERMTTMEYTFFNSIWQITGIPPDRYEIVLMVDADTKLFPDALSRLVSCAVKDPEITGLCGETRIANKTQSWVSAIQVFEYYISHHQSKAFESIFGGVTCLPGCFCMYRIKAPKGPNGYWVPILANPDIVEHYSENVVDTLHKKNLLLLGEDRYLSTLMLKTFPNRKMMFVPQAVCKTIVPDTFRVLLSQRRRWINSTIHNLMELVLVHDLCGTFCFSMQFVVFMELVGTLALPAAISFTLYLIILAILGRPAIIPLLLLALILGLPAVLIVMTSRKILYVGWMIVYLFSLPIWNFVLPTYAYWHFDDFSWGDTRKVEGGGKDKGGHGDKEGEFDASRATMKKWSEYEKERRIRQAVEMQMPIPRFKSDSMYLPSDDSLLLKPPSPYYASSEPRYSPLSEDLHGDYFPPQQQQSLTPPTPQPRASFHNNMTAAAVAAHHHPSSSPPSSSPLQHSPSPPSAPRRVYAAQRRSTNRVDGP</sequence>
<dbReference type="EC" id="2.4.1.16" evidence="2"/>
<evidence type="ECO:0000313" key="14">
    <source>
        <dbReference type="Proteomes" id="UP001234581"/>
    </source>
</evidence>
<keyword evidence="9" id="KW-0325">Glycoprotein</keyword>
<dbReference type="Pfam" id="PF22997">
    <property type="entry name" value="CHS4"/>
    <property type="match status" value="1"/>
</dbReference>
<dbReference type="InterPro" id="IPR054295">
    <property type="entry name" value="CHS4-like_dom"/>
</dbReference>
<dbReference type="InterPro" id="IPR004835">
    <property type="entry name" value="Chitin_synth"/>
</dbReference>
<feature type="transmembrane region" description="Helical" evidence="11">
    <location>
        <begin position="165"/>
        <end position="187"/>
    </location>
</feature>
<protein>
    <recommendedName>
        <fullName evidence="2">chitin synthase</fullName>
        <ecNumber evidence="2">2.4.1.16</ecNumber>
    </recommendedName>
</protein>
<dbReference type="EMBL" id="JARTCD010000070">
    <property type="protein sequence ID" value="KAJ8653898.1"/>
    <property type="molecule type" value="Genomic_DNA"/>
</dbReference>
<reference evidence="13 14" key="1">
    <citation type="submission" date="2023-03" db="EMBL/GenBank/DDBJ databases">
        <title>Genome sequence of Lichtheimia ornata CBS 291.66.</title>
        <authorList>
            <person name="Mohabir J.T."/>
            <person name="Shea T.P."/>
            <person name="Kurbessoian T."/>
            <person name="Berby B."/>
            <person name="Fontaine J."/>
            <person name="Livny J."/>
            <person name="Gnirke A."/>
            <person name="Stajich J.E."/>
            <person name="Cuomo C.A."/>
        </authorList>
    </citation>
    <scope>NUCLEOTIDE SEQUENCE [LARGE SCALE GENOMIC DNA]</scope>
    <source>
        <strain evidence="13">CBS 291.66</strain>
    </source>
</reference>
<gene>
    <name evidence="13" type="ORF">O0I10_010465</name>
</gene>
<dbReference type="RefSeq" id="XP_058338812.1">
    <property type="nucleotide sequence ID" value="XM_058490445.1"/>
</dbReference>
<keyword evidence="6 11" id="KW-0812">Transmembrane</keyword>
<evidence type="ECO:0000256" key="9">
    <source>
        <dbReference type="ARBA" id="ARBA00023180"/>
    </source>
</evidence>
<feature type="region of interest" description="Disordered" evidence="10">
    <location>
        <begin position="604"/>
        <end position="654"/>
    </location>
</feature>
<keyword evidence="3" id="KW-1003">Cell membrane</keyword>
<feature type="compositionally biased region" description="Low complexity" evidence="10">
    <location>
        <begin position="96"/>
        <end position="110"/>
    </location>
</feature>
<feature type="transmembrane region" description="Helical" evidence="11">
    <location>
        <begin position="199"/>
        <end position="219"/>
    </location>
</feature>
<comment type="subcellular location">
    <subcellularLocation>
        <location evidence="1">Cell membrane</location>
        <topology evidence="1">Multi-pass membrane protein</topology>
    </subcellularLocation>
</comment>
<dbReference type="CDD" id="cd04190">
    <property type="entry name" value="Chitin_synth_C"/>
    <property type="match status" value="1"/>
</dbReference>
<proteinExistence type="predicted"/>
<dbReference type="GO" id="GO:0004100">
    <property type="term" value="F:chitin synthase activity"/>
    <property type="evidence" value="ECO:0007669"/>
    <property type="project" value="UniProtKB-EC"/>
</dbReference>
<feature type="transmembrane region" description="Helical" evidence="11">
    <location>
        <begin position="1062"/>
        <end position="1081"/>
    </location>
</feature>
<dbReference type="InterPro" id="IPR029044">
    <property type="entry name" value="Nucleotide-diphossugar_trans"/>
</dbReference>
<organism evidence="13 14">
    <name type="scientific">Lichtheimia ornata</name>
    <dbReference type="NCBI Taxonomy" id="688661"/>
    <lineage>
        <taxon>Eukaryota</taxon>
        <taxon>Fungi</taxon>
        <taxon>Fungi incertae sedis</taxon>
        <taxon>Mucoromycota</taxon>
        <taxon>Mucoromycotina</taxon>
        <taxon>Mucoromycetes</taxon>
        <taxon>Mucorales</taxon>
        <taxon>Lichtheimiaceae</taxon>
        <taxon>Lichtheimia</taxon>
    </lineage>
</organism>
<evidence type="ECO:0000259" key="12">
    <source>
        <dbReference type="Pfam" id="PF22997"/>
    </source>
</evidence>
<evidence type="ECO:0000256" key="5">
    <source>
        <dbReference type="ARBA" id="ARBA00022679"/>
    </source>
</evidence>
<evidence type="ECO:0000256" key="10">
    <source>
        <dbReference type="SAM" id="MobiDB-lite"/>
    </source>
</evidence>
<evidence type="ECO:0000256" key="2">
    <source>
        <dbReference type="ARBA" id="ARBA00012543"/>
    </source>
</evidence>
<dbReference type="GeneID" id="83217868"/>
<keyword evidence="8 11" id="KW-0472">Membrane</keyword>
<keyword evidence="14" id="KW-1185">Reference proteome</keyword>
<feature type="compositionally biased region" description="Low complexity" evidence="10">
    <location>
        <begin position="45"/>
        <end position="56"/>
    </location>
</feature>
<dbReference type="PANTHER" id="PTHR22914:SF16">
    <property type="entry name" value="CHITIN SYNTHASE 3"/>
    <property type="match status" value="1"/>
</dbReference>
<dbReference type="Pfam" id="PF03142">
    <property type="entry name" value="Chitin_synth_2"/>
    <property type="match status" value="1"/>
</dbReference>
<feature type="region of interest" description="Disordered" evidence="10">
    <location>
        <begin position="1214"/>
        <end position="1309"/>
    </location>
</feature>
<evidence type="ECO:0000256" key="8">
    <source>
        <dbReference type="ARBA" id="ARBA00023136"/>
    </source>
</evidence>
<evidence type="ECO:0000256" key="6">
    <source>
        <dbReference type="ARBA" id="ARBA00022692"/>
    </source>
</evidence>
<feature type="transmembrane region" description="Helical" evidence="11">
    <location>
        <begin position="1111"/>
        <end position="1137"/>
    </location>
</feature>
<comment type="caution">
    <text evidence="13">The sequence shown here is derived from an EMBL/GenBank/DDBJ whole genome shotgun (WGS) entry which is preliminary data.</text>
</comment>
<evidence type="ECO:0000256" key="7">
    <source>
        <dbReference type="ARBA" id="ARBA00022989"/>
    </source>
</evidence>
<dbReference type="GO" id="GO:0030428">
    <property type="term" value="C:cell septum"/>
    <property type="evidence" value="ECO:0007669"/>
    <property type="project" value="TreeGrafter"/>
</dbReference>
<feature type="transmembrane region" description="Helical" evidence="11">
    <location>
        <begin position="1088"/>
        <end position="1105"/>
    </location>
</feature>
<feature type="compositionally biased region" description="Low complexity" evidence="10">
    <location>
        <begin position="630"/>
        <end position="646"/>
    </location>
</feature>
<feature type="transmembrane region" description="Helical" evidence="11">
    <location>
        <begin position="479"/>
        <end position="506"/>
    </location>
</feature>
<dbReference type="SUPFAM" id="SSF53448">
    <property type="entry name" value="Nucleotide-diphospho-sugar transferases"/>
    <property type="match status" value="1"/>
</dbReference>
<evidence type="ECO:0000313" key="13">
    <source>
        <dbReference type="EMBL" id="KAJ8653898.1"/>
    </source>
</evidence>